<sequence>MLVSQSNEIQLIGFLSHCMQAHFVSSNIEVEIPKHLMIYGRPRIVAACWCSQIWSTDSRQEKLFLALLHIPCNFSGCVGSFGDGL</sequence>
<evidence type="ECO:0000313" key="1">
    <source>
        <dbReference type="EMBL" id="KAF5843282.1"/>
    </source>
</evidence>
<dbReference type="EMBL" id="MU069445">
    <property type="protein sequence ID" value="KAF5843282.1"/>
    <property type="molecule type" value="Genomic_DNA"/>
</dbReference>
<organism evidence="1 2">
    <name type="scientific">Dunaliella salina</name>
    <name type="common">Green alga</name>
    <name type="synonym">Protococcus salinus</name>
    <dbReference type="NCBI Taxonomy" id="3046"/>
    <lineage>
        <taxon>Eukaryota</taxon>
        <taxon>Viridiplantae</taxon>
        <taxon>Chlorophyta</taxon>
        <taxon>core chlorophytes</taxon>
        <taxon>Chlorophyceae</taxon>
        <taxon>CS clade</taxon>
        <taxon>Chlamydomonadales</taxon>
        <taxon>Dunaliellaceae</taxon>
        <taxon>Dunaliella</taxon>
    </lineage>
</organism>
<gene>
    <name evidence="1" type="ORF">DUNSADRAFT_84</name>
</gene>
<comment type="caution">
    <text evidence="1">The sequence shown here is derived from an EMBL/GenBank/DDBJ whole genome shotgun (WGS) entry which is preliminary data.</text>
</comment>
<name>A0ABQ7H8V0_DUNSA</name>
<keyword evidence="2" id="KW-1185">Reference proteome</keyword>
<proteinExistence type="predicted"/>
<protein>
    <submittedName>
        <fullName evidence="1">Uncharacterized protein</fullName>
    </submittedName>
</protein>
<reference evidence="1" key="1">
    <citation type="submission" date="2017-08" db="EMBL/GenBank/DDBJ databases">
        <authorList>
            <person name="Polle J.E."/>
            <person name="Barry K."/>
            <person name="Cushman J."/>
            <person name="Schmutz J."/>
            <person name="Tran D."/>
            <person name="Hathwaick L.T."/>
            <person name="Yim W.C."/>
            <person name="Jenkins J."/>
            <person name="Mckie-Krisberg Z.M."/>
            <person name="Prochnik S."/>
            <person name="Lindquist E."/>
            <person name="Dockter R.B."/>
            <person name="Adam C."/>
            <person name="Molina H."/>
            <person name="Bunkerborg J."/>
            <person name="Jin E."/>
            <person name="Buchheim M."/>
            <person name="Magnuson J."/>
        </authorList>
    </citation>
    <scope>NUCLEOTIDE SEQUENCE</scope>
    <source>
        <strain evidence="1">CCAP 19/18</strain>
    </source>
</reference>
<dbReference type="Proteomes" id="UP000815325">
    <property type="component" value="Unassembled WGS sequence"/>
</dbReference>
<accession>A0ABQ7H8V0</accession>
<evidence type="ECO:0000313" key="2">
    <source>
        <dbReference type="Proteomes" id="UP000815325"/>
    </source>
</evidence>